<evidence type="ECO:0000313" key="2">
    <source>
        <dbReference type="EMBL" id="KAA6379030.1"/>
    </source>
</evidence>
<reference evidence="2 3" key="1">
    <citation type="submission" date="2019-03" db="EMBL/GenBank/DDBJ databases">
        <title>Single cell metagenomics reveals metabolic interactions within the superorganism composed of flagellate Streblomastix strix and complex community of Bacteroidetes bacteria on its surface.</title>
        <authorList>
            <person name="Treitli S.C."/>
            <person name="Kolisko M."/>
            <person name="Husnik F."/>
            <person name="Keeling P."/>
            <person name="Hampl V."/>
        </authorList>
    </citation>
    <scope>NUCLEOTIDE SEQUENCE [LARGE SCALE GENOMIC DNA]</scope>
    <source>
        <strain evidence="2">ST1C</strain>
    </source>
</reference>
<protein>
    <submittedName>
        <fullName evidence="2">Uncharacterized protein</fullName>
    </submittedName>
</protein>
<proteinExistence type="predicted"/>
<organism evidence="2 3">
    <name type="scientific">Streblomastix strix</name>
    <dbReference type="NCBI Taxonomy" id="222440"/>
    <lineage>
        <taxon>Eukaryota</taxon>
        <taxon>Metamonada</taxon>
        <taxon>Preaxostyla</taxon>
        <taxon>Oxymonadida</taxon>
        <taxon>Streblomastigidae</taxon>
        <taxon>Streblomastix</taxon>
    </lineage>
</organism>
<dbReference type="Proteomes" id="UP000324800">
    <property type="component" value="Unassembled WGS sequence"/>
</dbReference>
<accession>A0A5J4V9A8</accession>
<gene>
    <name evidence="2" type="ORF">EZS28_025443</name>
</gene>
<feature type="non-terminal residue" evidence="2">
    <location>
        <position position="187"/>
    </location>
</feature>
<feature type="region of interest" description="Disordered" evidence="1">
    <location>
        <begin position="1"/>
        <end position="21"/>
    </location>
</feature>
<name>A0A5J4V9A8_9EUKA</name>
<dbReference type="EMBL" id="SNRW01008755">
    <property type="protein sequence ID" value="KAA6379030.1"/>
    <property type="molecule type" value="Genomic_DNA"/>
</dbReference>
<evidence type="ECO:0000313" key="3">
    <source>
        <dbReference type="Proteomes" id="UP000324800"/>
    </source>
</evidence>
<dbReference type="AlphaFoldDB" id="A0A5J4V9A8"/>
<sequence>MTDNTVFVTQEQRQIASRESQTGLGALETEIDENDIDDFLKSHEGNLRHVQDAANDKEKEEAKRQLGIFIKDLQNKYFEGERLVVMPKNLDETISRAVSEGAVGGDSYRLRADLLMLLDPKLFEGEKGRQARIAVREISEQDIRLAETTNREQQLIKDLASRAKKQQLEEQRINKEIELRQKASIEA</sequence>
<comment type="caution">
    <text evidence="2">The sequence shown here is derived from an EMBL/GenBank/DDBJ whole genome shotgun (WGS) entry which is preliminary data.</text>
</comment>
<evidence type="ECO:0000256" key="1">
    <source>
        <dbReference type="SAM" id="MobiDB-lite"/>
    </source>
</evidence>